<accession>A0A8S4E8Y3</accession>
<comment type="caution">
    <text evidence="1">The sequence shown here is derived from an EMBL/GenBank/DDBJ whole genome shotgun (WGS) entry which is preliminary data.</text>
</comment>
<organism evidence="1 2">
    <name type="scientific">Plutella xylostella</name>
    <name type="common">Diamondback moth</name>
    <name type="synonym">Plutella maculipennis</name>
    <dbReference type="NCBI Taxonomy" id="51655"/>
    <lineage>
        <taxon>Eukaryota</taxon>
        <taxon>Metazoa</taxon>
        <taxon>Ecdysozoa</taxon>
        <taxon>Arthropoda</taxon>
        <taxon>Hexapoda</taxon>
        <taxon>Insecta</taxon>
        <taxon>Pterygota</taxon>
        <taxon>Neoptera</taxon>
        <taxon>Endopterygota</taxon>
        <taxon>Lepidoptera</taxon>
        <taxon>Glossata</taxon>
        <taxon>Ditrysia</taxon>
        <taxon>Yponomeutoidea</taxon>
        <taxon>Plutellidae</taxon>
        <taxon>Plutella</taxon>
    </lineage>
</organism>
<dbReference type="AlphaFoldDB" id="A0A8S4E8Y3"/>
<sequence>MLVGEPSPAPRVVAGLRKLRPELSPAPVPTPTDPNLRISGVLRQYFSSAELEFTWVRAAVRGGCLLAWRDGTLPRRPAARLPLRHLHLRACASLPNAFQLSRLRDDAAVATFQRVARFDRVYEWEPLAAAPCPGGRLRGPRLTLRHLHLRACARLTNAFQLSRVRDDAAVATFQVRVR</sequence>
<gene>
    <name evidence="1" type="ORF">PLXY2_LOCUS4788</name>
</gene>
<proteinExistence type="predicted"/>
<evidence type="ECO:0000313" key="2">
    <source>
        <dbReference type="Proteomes" id="UP000653454"/>
    </source>
</evidence>
<dbReference type="Proteomes" id="UP000653454">
    <property type="component" value="Unassembled WGS sequence"/>
</dbReference>
<protein>
    <submittedName>
        <fullName evidence="1">(diamondback moth) hypothetical protein</fullName>
    </submittedName>
</protein>
<name>A0A8S4E8Y3_PLUXY</name>
<dbReference type="EMBL" id="CAJHNJ030000013">
    <property type="protein sequence ID" value="CAG9112149.1"/>
    <property type="molecule type" value="Genomic_DNA"/>
</dbReference>
<keyword evidence="2" id="KW-1185">Reference proteome</keyword>
<evidence type="ECO:0000313" key="1">
    <source>
        <dbReference type="EMBL" id="CAG9112149.1"/>
    </source>
</evidence>
<reference evidence="1" key="1">
    <citation type="submission" date="2020-11" db="EMBL/GenBank/DDBJ databases">
        <authorList>
            <person name="Whiteford S."/>
        </authorList>
    </citation>
    <scope>NUCLEOTIDE SEQUENCE</scope>
</reference>